<keyword evidence="2" id="KW-0812">Transmembrane</keyword>
<protein>
    <submittedName>
        <fullName evidence="3">Uncharacterized protein</fullName>
    </submittedName>
</protein>
<dbReference type="AlphaFoldDB" id="A0A939P7Y4"/>
<evidence type="ECO:0000313" key="3">
    <source>
        <dbReference type="EMBL" id="MBO2447380.1"/>
    </source>
</evidence>
<dbReference type="RefSeq" id="WP_208254952.1">
    <property type="nucleotide sequence ID" value="NZ_JAGEOJ010000003.1"/>
</dbReference>
<gene>
    <name evidence="3" type="ORF">J4573_09810</name>
</gene>
<keyword evidence="2" id="KW-0472">Membrane</keyword>
<dbReference type="EMBL" id="JAGEOJ010000003">
    <property type="protein sequence ID" value="MBO2447380.1"/>
    <property type="molecule type" value="Genomic_DNA"/>
</dbReference>
<proteinExistence type="predicted"/>
<evidence type="ECO:0000256" key="2">
    <source>
        <dbReference type="SAM" id="Phobius"/>
    </source>
</evidence>
<dbReference type="Proteomes" id="UP000669179">
    <property type="component" value="Unassembled WGS sequence"/>
</dbReference>
<feature type="compositionally biased region" description="Acidic residues" evidence="1">
    <location>
        <begin position="1"/>
        <end position="10"/>
    </location>
</feature>
<comment type="caution">
    <text evidence="3">The sequence shown here is derived from an EMBL/GenBank/DDBJ whole genome shotgun (WGS) entry which is preliminary data.</text>
</comment>
<keyword evidence="4" id="KW-1185">Reference proteome</keyword>
<feature type="transmembrane region" description="Helical" evidence="2">
    <location>
        <begin position="89"/>
        <end position="108"/>
    </location>
</feature>
<feature type="compositionally biased region" description="Basic and acidic residues" evidence="1">
    <location>
        <begin position="24"/>
        <end position="45"/>
    </location>
</feature>
<reference evidence="3" key="1">
    <citation type="submission" date="2021-03" db="EMBL/GenBank/DDBJ databases">
        <authorList>
            <person name="Kanchanasin P."/>
            <person name="Saeng-In P."/>
            <person name="Phongsopitanun W."/>
            <person name="Yuki M."/>
            <person name="Kudo T."/>
            <person name="Ohkuma M."/>
            <person name="Tanasupawat S."/>
        </authorList>
    </citation>
    <scope>NUCLEOTIDE SEQUENCE</scope>
    <source>
        <strain evidence="3">GKU 128</strain>
    </source>
</reference>
<feature type="transmembrane region" description="Helical" evidence="2">
    <location>
        <begin position="51"/>
        <end position="69"/>
    </location>
</feature>
<name>A0A939P7Y4_9ACTN</name>
<organism evidence="3 4">
    <name type="scientific">Actinomadura barringtoniae</name>
    <dbReference type="NCBI Taxonomy" id="1427535"/>
    <lineage>
        <taxon>Bacteria</taxon>
        <taxon>Bacillati</taxon>
        <taxon>Actinomycetota</taxon>
        <taxon>Actinomycetes</taxon>
        <taxon>Streptosporangiales</taxon>
        <taxon>Thermomonosporaceae</taxon>
        <taxon>Actinomadura</taxon>
    </lineage>
</organism>
<accession>A0A939P7Y4</accession>
<sequence>MTDDGDEPLEGDIGPASVAGGTPEGERESRAEELERYEREREERRRRNNAVAGRVSVILIALLLAFLAYDGISNAVKAHDRGDAWLYPPGTVALVCLLGLAGLGAWALRRRR</sequence>
<keyword evidence="2" id="KW-1133">Transmembrane helix</keyword>
<evidence type="ECO:0000313" key="4">
    <source>
        <dbReference type="Proteomes" id="UP000669179"/>
    </source>
</evidence>
<evidence type="ECO:0000256" key="1">
    <source>
        <dbReference type="SAM" id="MobiDB-lite"/>
    </source>
</evidence>
<feature type="region of interest" description="Disordered" evidence="1">
    <location>
        <begin position="1"/>
        <end position="48"/>
    </location>
</feature>